<feature type="region of interest" description="Disordered" evidence="1">
    <location>
        <begin position="292"/>
        <end position="316"/>
    </location>
</feature>
<keyword evidence="2" id="KW-0812">Transmembrane</keyword>
<dbReference type="RefSeq" id="WP_232549423.1">
    <property type="nucleotide sequence ID" value="NZ_CP115965.1"/>
</dbReference>
<feature type="transmembrane region" description="Helical" evidence="2">
    <location>
        <begin position="6"/>
        <end position="25"/>
    </location>
</feature>
<gene>
    <name evidence="3" type="ORF">PCC79_11750</name>
</gene>
<feature type="transmembrane region" description="Helical" evidence="2">
    <location>
        <begin position="139"/>
        <end position="160"/>
    </location>
</feature>
<feature type="transmembrane region" description="Helical" evidence="2">
    <location>
        <begin position="206"/>
        <end position="224"/>
    </location>
</feature>
<name>A0ABZ3C508_9ACTN</name>
<evidence type="ECO:0000256" key="2">
    <source>
        <dbReference type="SAM" id="Phobius"/>
    </source>
</evidence>
<reference evidence="3 4" key="1">
    <citation type="journal article" date="2023" name="Environ Microbiome">
        <title>A coral-associated actinobacterium mitigates coral bleaching under heat stress.</title>
        <authorList>
            <person name="Li J."/>
            <person name="Zou Y."/>
            <person name="Li Q."/>
            <person name="Zhang J."/>
            <person name="Bourne D.G."/>
            <person name="Lyu Y."/>
            <person name="Liu C."/>
            <person name="Zhang S."/>
        </authorList>
    </citation>
    <scope>NUCLEOTIDE SEQUENCE [LARGE SCALE GENOMIC DNA]</scope>
    <source>
        <strain evidence="3 4">SCSIO 13291</strain>
    </source>
</reference>
<organism evidence="3 4">
    <name type="scientific">Propioniciclava soli</name>
    <dbReference type="NCBI Taxonomy" id="2775081"/>
    <lineage>
        <taxon>Bacteria</taxon>
        <taxon>Bacillati</taxon>
        <taxon>Actinomycetota</taxon>
        <taxon>Actinomycetes</taxon>
        <taxon>Propionibacteriales</taxon>
        <taxon>Propionibacteriaceae</taxon>
        <taxon>Propioniciclava</taxon>
    </lineage>
</organism>
<feature type="compositionally biased region" description="Basic and acidic residues" evidence="1">
    <location>
        <begin position="292"/>
        <end position="301"/>
    </location>
</feature>
<accession>A0ABZ3C508</accession>
<evidence type="ECO:0000313" key="4">
    <source>
        <dbReference type="Proteomes" id="UP001434337"/>
    </source>
</evidence>
<sequence>MTQNLPLAIALVVVGSFCFAMSAHLQHRAVDSHLEGNLHKTRMRWQDLLSTIRSPRWMLGLTFMGVSFALQTVALTMAPVSLVQPVGLLAFPWSIILAARATHHRLPKRVITAVVGTVGVTLAFTVVTALHAVDHSDLVVSRVAMGAGVVYAVAVTFALLGSGGPYRWRCMFWGSGGALFYGLEAALMKALIEFARANDWVRSPEFWGIVAALVAGAVAAGWFIQQGYATGPAEVVVGSMTVTSPIVAVVFGIAVLGEGANITPSAAVWMVLLGLLAVTGVGVLARYHPDGGRGARGDAVDARGSGSGAGATGRLS</sequence>
<feature type="compositionally biased region" description="Gly residues" evidence="1">
    <location>
        <begin position="305"/>
        <end position="316"/>
    </location>
</feature>
<evidence type="ECO:0000313" key="3">
    <source>
        <dbReference type="EMBL" id="WZW97573.1"/>
    </source>
</evidence>
<dbReference type="EMBL" id="CP115965">
    <property type="protein sequence ID" value="WZW97573.1"/>
    <property type="molecule type" value="Genomic_DNA"/>
</dbReference>
<feature type="transmembrane region" description="Helical" evidence="2">
    <location>
        <begin position="111"/>
        <end position="133"/>
    </location>
</feature>
<proteinExistence type="predicted"/>
<evidence type="ECO:0008006" key="5">
    <source>
        <dbReference type="Google" id="ProtNLM"/>
    </source>
</evidence>
<dbReference type="PANTHER" id="PTHR40761:SF1">
    <property type="entry name" value="CONSERVED INTEGRAL MEMBRANE ALANINE VALINE AND LEUCINE RICH PROTEIN-RELATED"/>
    <property type="match status" value="1"/>
</dbReference>
<feature type="transmembrane region" description="Helical" evidence="2">
    <location>
        <begin position="268"/>
        <end position="287"/>
    </location>
</feature>
<keyword evidence="4" id="KW-1185">Reference proteome</keyword>
<dbReference type="Proteomes" id="UP001434337">
    <property type="component" value="Chromosome"/>
</dbReference>
<feature type="transmembrane region" description="Helical" evidence="2">
    <location>
        <begin position="172"/>
        <end position="194"/>
    </location>
</feature>
<dbReference type="PANTHER" id="PTHR40761">
    <property type="entry name" value="CONSERVED INTEGRAL MEMBRANE ALANINE VALINE AND LEUCINE RICH PROTEIN-RELATED"/>
    <property type="match status" value="1"/>
</dbReference>
<keyword evidence="2" id="KW-0472">Membrane</keyword>
<protein>
    <recommendedName>
        <fullName evidence="5">DMT family transporter</fullName>
    </recommendedName>
</protein>
<evidence type="ECO:0000256" key="1">
    <source>
        <dbReference type="SAM" id="MobiDB-lite"/>
    </source>
</evidence>
<feature type="transmembrane region" description="Helical" evidence="2">
    <location>
        <begin position="236"/>
        <end position="256"/>
    </location>
</feature>
<keyword evidence="2" id="KW-1133">Transmembrane helix</keyword>